<accession>G9YCI8</accession>
<comment type="caution">
    <text evidence="2">The sequence shown here is derived from an EMBL/GenBank/DDBJ whole genome shotgun (WGS) entry which is preliminary data.</text>
</comment>
<gene>
    <name evidence="2" type="ORF">HMPREF0454_04325</name>
</gene>
<dbReference type="HOGENOM" id="CLU_3025965_0_0_6"/>
<proteinExistence type="predicted"/>
<name>G9YCI8_HAFAL</name>
<keyword evidence="1" id="KW-0812">Transmembrane</keyword>
<reference evidence="2 3" key="1">
    <citation type="submission" date="2011-08" db="EMBL/GenBank/DDBJ databases">
        <authorList>
            <person name="Weinstock G."/>
            <person name="Sodergren E."/>
            <person name="Clifton S."/>
            <person name="Fulton L."/>
            <person name="Fulton B."/>
            <person name="Courtney L."/>
            <person name="Fronick C."/>
            <person name="Harrison M."/>
            <person name="Strong C."/>
            <person name="Farmer C."/>
            <person name="Delahaunty K."/>
            <person name="Markovic C."/>
            <person name="Hall O."/>
            <person name="Minx P."/>
            <person name="Tomlinson C."/>
            <person name="Mitreva M."/>
            <person name="Hou S."/>
            <person name="Chen J."/>
            <person name="Wollam A."/>
            <person name="Pepin K.H."/>
            <person name="Johnson M."/>
            <person name="Bhonagiri V."/>
            <person name="Zhang X."/>
            <person name="Suruliraj S."/>
            <person name="Warren W."/>
            <person name="Chinwalla A."/>
            <person name="Mardis E.R."/>
            <person name="Wilson R.K."/>
        </authorList>
    </citation>
    <scope>NUCLEOTIDE SEQUENCE [LARGE SCALE GENOMIC DNA]</scope>
    <source>
        <strain evidence="2 3">ATCC 51873</strain>
    </source>
</reference>
<organism evidence="2 3">
    <name type="scientific">Hafnia alvei ATCC 51873</name>
    <dbReference type="NCBI Taxonomy" id="1002364"/>
    <lineage>
        <taxon>Bacteria</taxon>
        <taxon>Pseudomonadati</taxon>
        <taxon>Pseudomonadota</taxon>
        <taxon>Gammaproteobacteria</taxon>
        <taxon>Enterobacterales</taxon>
        <taxon>Hafniaceae</taxon>
        <taxon>Hafnia</taxon>
    </lineage>
</organism>
<dbReference type="Proteomes" id="UP000005959">
    <property type="component" value="Unassembled WGS sequence"/>
</dbReference>
<dbReference type="AlphaFoldDB" id="G9YCI8"/>
<evidence type="ECO:0000313" key="2">
    <source>
        <dbReference type="EMBL" id="EHM38567.1"/>
    </source>
</evidence>
<dbReference type="EMBL" id="AGCI01000101">
    <property type="protein sequence ID" value="EHM38567.1"/>
    <property type="molecule type" value="Genomic_DNA"/>
</dbReference>
<keyword evidence="1" id="KW-0472">Membrane</keyword>
<sequence length="55" mass="6724">MLFSSMSHSLNQVRLSISEIYNSIKYLIIYFYYLNEYKPRQKSDLNVTKWLEQRA</sequence>
<evidence type="ECO:0000313" key="3">
    <source>
        <dbReference type="Proteomes" id="UP000005959"/>
    </source>
</evidence>
<evidence type="ECO:0000256" key="1">
    <source>
        <dbReference type="SAM" id="Phobius"/>
    </source>
</evidence>
<protein>
    <submittedName>
        <fullName evidence="2">Uncharacterized protein</fullName>
    </submittedName>
</protein>
<keyword evidence="1" id="KW-1133">Transmembrane helix</keyword>
<feature type="transmembrane region" description="Helical" evidence="1">
    <location>
        <begin position="12"/>
        <end position="33"/>
    </location>
</feature>